<protein>
    <submittedName>
        <fullName evidence="1">Uncharacterized protein</fullName>
    </submittedName>
</protein>
<evidence type="ECO:0000313" key="1">
    <source>
        <dbReference type="EMBL" id="CUV13002.1"/>
    </source>
</evidence>
<sequence length="67" mass="7542">MRPADSFCSALRHVVWTLFGKYNRLRHPMTMTSERGTNDGHDAYGIVANEGIVKIRRPGVVTVRDSP</sequence>
<accession>A0A0S4TSH0</accession>
<organism evidence="1">
    <name type="scientific">Ralstonia solanacearum</name>
    <name type="common">Pseudomonas solanacearum</name>
    <dbReference type="NCBI Taxonomy" id="305"/>
    <lineage>
        <taxon>Bacteria</taxon>
        <taxon>Pseudomonadati</taxon>
        <taxon>Pseudomonadota</taxon>
        <taxon>Betaproteobacteria</taxon>
        <taxon>Burkholderiales</taxon>
        <taxon>Burkholderiaceae</taxon>
        <taxon>Ralstonia</taxon>
        <taxon>Ralstonia solanacearum species complex</taxon>
    </lineage>
</organism>
<reference evidence="1" key="1">
    <citation type="submission" date="2015-10" db="EMBL/GenBank/DDBJ databases">
        <authorList>
            <person name="Gilbert D.G."/>
        </authorList>
    </citation>
    <scope>NUCLEOTIDE SEQUENCE</scope>
    <source>
        <strain evidence="1">Phyl III-seqv23</strain>
    </source>
</reference>
<gene>
    <name evidence="1" type="ORF">RUN39_v1_490073</name>
</gene>
<name>A0A0S4TSH0_RALSL</name>
<dbReference type="AlphaFoldDB" id="A0A0S4TSH0"/>
<proteinExistence type="predicted"/>
<dbReference type="EMBL" id="LN899819">
    <property type="protein sequence ID" value="CUV13002.1"/>
    <property type="molecule type" value="Genomic_DNA"/>
</dbReference>